<evidence type="ECO:0000256" key="10">
    <source>
        <dbReference type="ARBA" id="ARBA00022771"/>
    </source>
</evidence>
<dbReference type="CDD" id="cd22582">
    <property type="entry name" value="BRcat_RBR_unk"/>
    <property type="match status" value="1"/>
</dbReference>
<dbReference type="Pfam" id="PF01485">
    <property type="entry name" value="IBR"/>
    <property type="match status" value="1"/>
</dbReference>
<evidence type="ECO:0000256" key="6">
    <source>
        <dbReference type="ARBA" id="ARBA00012251"/>
    </source>
</evidence>
<dbReference type="Proteomes" id="UP000886595">
    <property type="component" value="Unassembled WGS sequence"/>
</dbReference>
<keyword evidence="9" id="KW-0677">Repeat</keyword>
<dbReference type="EMBL" id="JAAMPC010000005">
    <property type="protein sequence ID" value="KAG2310774.1"/>
    <property type="molecule type" value="Genomic_DNA"/>
</dbReference>
<dbReference type="PROSITE" id="PS00518">
    <property type="entry name" value="ZF_RING_1"/>
    <property type="match status" value="1"/>
</dbReference>
<evidence type="ECO:0000259" key="14">
    <source>
        <dbReference type="PROSITE" id="PS50089"/>
    </source>
</evidence>
<evidence type="ECO:0000256" key="8">
    <source>
        <dbReference type="ARBA" id="ARBA00022723"/>
    </source>
</evidence>
<comment type="caution">
    <text evidence="16">The sequence shown here is derived from an EMBL/GenBank/DDBJ whole genome shotgun (WGS) entry which is preliminary data.</text>
</comment>
<evidence type="ECO:0000256" key="9">
    <source>
        <dbReference type="ARBA" id="ARBA00022737"/>
    </source>
</evidence>
<keyword evidence="12" id="KW-0862">Zinc</keyword>
<protein>
    <recommendedName>
        <fullName evidence="6">RBR-type E3 ubiquitin transferase</fullName>
        <ecNumber evidence="6">2.3.2.31</ecNumber>
    </recommendedName>
</protein>
<dbReference type="Pfam" id="PF00097">
    <property type="entry name" value="zf-C3HC4"/>
    <property type="match status" value="1"/>
</dbReference>
<evidence type="ECO:0000256" key="7">
    <source>
        <dbReference type="ARBA" id="ARBA00022679"/>
    </source>
</evidence>
<comment type="cofactor">
    <cofactor evidence="2">
        <name>Zn(2+)</name>
        <dbReference type="ChEBI" id="CHEBI:29105"/>
    </cofactor>
</comment>
<dbReference type="InterPro" id="IPR044066">
    <property type="entry name" value="TRIAD_supradom"/>
</dbReference>
<dbReference type="InterPro" id="IPR031127">
    <property type="entry name" value="E3_UB_ligase_RBR"/>
</dbReference>
<evidence type="ECO:0000313" key="16">
    <source>
        <dbReference type="EMBL" id="KAG2310774.1"/>
    </source>
</evidence>
<dbReference type="PROSITE" id="PS50089">
    <property type="entry name" value="ZF_RING_2"/>
    <property type="match status" value="1"/>
</dbReference>
<dbReference type="InterPro" id="IPR001841">
    <property type="entry name" value="Znf_RING"/>
</dbReference>
<keyword evidence="8" id="KW-0479">Metal-binding</keyword>
<feature type="domain" description="RING-type" evidence="14">
    <location>
        <begin position="44"/>
        <end position="91"/>
    </location>
</feature>
<accession>A0A8X7VGJ0</accession>
<keyword evidence="10 13" id="KW-0863">Zinc-finger</keyword>
<evidence type="ECO:0000256" key="11">
    <source>
        <dbReference type="ARBA" id="ARBA00022786"/>
    </source>
</evidence>
<dbReference type="FunFam" id="3.30.40.10:FF:000230">
    <property type="entry name" value="RBR-type E3 ubiquitin transferase"/>
    <property type="match status" value="1"/>
</dbReference>
<feature type="domain" description="RING-type" evidence="15">
    <location>
        <begin position="40"/>
        <end position="220"/>
    </location>
</feature>
<evidence type="ECO:0000256" key="2">
    <source>
        <dbReference type="ARBA" id="ARBA00001947"/>
    </source>
</evidence>
<dbReference type="SMART" id="SM00647">
    <property type="entry name" value="IBR"/>
    <property type="match status" value="1"/>
</dbReference>
<comment type="similarity">
    <text evidence="5">Belongs to the RBR family. Ariadne subfamily.</text>
</comment>
<comment type="pathway">
    <text evidence="4">Protein modification; protein ubiquitination.</text>
</comment>
<dbReference type="InterPro" id="IPR017907">
    <property type="entry name" value="Znf_RING_CS"/>
</dbReference>
<evidence type="ECO:0000313" key="17">
    <source>
        <dbReference type="Proteomes" id="UP000886595"/>
    </source>
</evidence>
<evidence type="ECO:0000259" key="15">
    <source>
        <dbReference type="PROSITE" id="PS51873"/>
    </source>
</evidence>
<dbReference type="PROSITE" id="PS51873">
    <property type="entry name" value="TRIAD"/>
    <property type="match status" value="1"/>
</dbReference>
<dbReference type="InterPro" id="IPR013083">
    <property type="entry name" value="Znf_RING/FYVE/PHD"/>
</dbReference>
<dbReference type="GO" id="GO:0016567">
    <property type="term" value="P:protein ubiquitination"/>
    <property type="evidence" value="ECO:0007669"/>
    <property type="project" value="InterPro"/>
</dbReference>
<comment type="function">
    <text evidence="3">Might act as an E3 ubiquitin-protein ligase, or as part of E3 complex, which accepts ubiquitin from specific E2 ubiquitin-conjugating enzymes and then transfers it to substrates.</text>
</comment>
<organism evidence="16 17">
    <name type="scientific">Brassica carinata</name>
    <name type="common">Ethiopian mustard</name>
    <name type="synonym">Abyssinian cabbage</name>
    <dbReference type="NCBI Taxonomy" id="52824"/>
    <lineage>
        <taxon>Eukaryota</taxon>
        <taxon>Viridiplantae</taxon>
        <taxon>Streptophyta</taxon>
        <taxon>Embryophyta</taxon>
        <taxon>Tracheophyta</taxon>
        <taxon>Spermatophyta</taxon>
        <taxon>Magnoliopsida</taxon>
        <taxon>eudicotyledons</taxon>
        <taxon>Gunneridae</taxon>
        <taxon>Pentapetalae</taxon>
        <taxon>rosids</taxon>
        <taxon>malvids</taxon>
        <taxon>Brassicales</taxon>
        <taxon>Brassicaceae</taxon>
        <taxon>Brassiceae</taxon>
        <taxon>Brassica</taxon>
    </lineage>
</organism>
<gene>
    <name evidence="16" type="ORF">Bca52824_022331</name>
</gene>
<keyword evidence="7" id="KW-0808">Transferase</keyword>
<dbReference type="InterPro" id="IPR002867">
    <property type="entry name" value="IBR_dom"/>
</dbReference>
<dbReference type="SUPFAM" id="SSF57850">
    <property type="entry name" value="RING/U-box"/>
    <property type="match status" value="2"/>
</dbReference>
<proteinExistence type="inferred from homology"/>
<name>A0A8X7VGJ0_BRACI</name>
<sequence>MAARSRPAAVKPEFEVATCDHKDEYILRFLPRQGKADKKRTEHCIICLDDVDSDLMFYVERCGHRFCINCVKQHIQVKLADQKIPDCPHHRCIFHLSIDRCGDLLTFKQSLVWMQRINEYWIPLAERIYCPYESCSHLMSKTELSRCGSSSGLKRCFKCRGEFCVHCRVPWHGKLSCNDYRRLYPNKYRGDGDDAKLKSLANVNVPSAITWLHGLTDATA</sequence>
<dbReference type="GO" id="GO:0061630">
    <property type="term" value="F:ubiquitin protein ligase activity"/>
    <property type="evidence" value="ECO:0007669"/>
    <property type="project" value="UniProtKB-EC"/>
</dbReference>
<keyword evidence="17" id="KW-1185">Reference proteome</keyword>
<evidence type="ECO:0000256" key="12">
    <source>
        <dbReference type="ARBA" id="ARBA00022833"/>
    </source>
</evidence>
<dbReference type="EC" id="2.3.2.31" evidence="6"/>
<dbReference type="AlphaFoldDB" id="A0A8X7VGJ0"/>
<evidence type="ECO:0000256" key="13">
    <source>
        <dbReference type="PROSITE-ProRule" id="PRU00175"/>
    </source>
</evidence>
<dbReference type="InterPro" id="IPR018957">
    <property type="entry name" value="Znf_C3HC4_RING-type"/>
</dbReference>
<evidence type="ECO:0000256" key="5">
    <source>
        <dbReference type="ARBA" id="ARBA00005884"/>
    </source>
</evidence>
<evidence type="ECO:0000256" key="1">
    <source>
        <dbReference type="ARBA" id="ARBA00001798"/>
    </source>
</evidence>
<evidence type="ECO:0000256" key="3">
    <source>
        <dbReference type="ARBA" id="ARBA00003976"/>
    </source>
</evidence>
<evidence type="ECO:0000256" key="4">
    <source>
        <dbReference type="ARBA" id="ARBA00004906"/>
    </source>
</evidence>
<dbReference type="GO" id="GO:0008270">
    <property type="term" value="F:zinc ion binding"/>
    <property type="evidence" value="ECO:0007669"/>
    <property type="project" value="UniProtKB-KW"/>
</dbReference>
<dbReference type="Gene3D" id="3.30.40.10">
    <property type="entry name" value="Zinc/RING finger domain, C3HC4 (zinc finger)"/>
    <property type="match status" value="1"/>
</dbReference>
<comment type="catalytic activity">
    <reaction evidence="1">
        <text>[E2 ubiquitin-conjugating enzyme]-S-ubiquitinyl-L-cysteine + [acceptor protein]-L-lysine = [E2 ubiquitin-conjugating enzyme]-L-cysteine + [acceptor protein]-N(6)-ubiquitinyl-L-lysine.</text>
        <dbReference type="EC" id="2.3.2.31"/>
    </reaction>
</comment>
<dbReference type="PANTHER" id="PTHR11685">
    <property type="entry name" value="RBR FAMILY RING FINGER AND IBR DOMAIN-CONTAINING"/>
    <property type="match status" value="1"/>
</dbReference>
<keyword evidence="11" id="KW-0833">Ubl conjugation pathway</keyword>
<reference evidence="16 17" key="1">
    <citation type="submission" date="2020-02" db="EMBL/GenBank/DDBJ databases">
        <authorList>
            <person name="Ma Q."/>
            <person name="Huang Y."/>
            <person name="Song X."/>
            <person name="Pei D."/>
        </authorList>
    </citation>
    <scope>NUCLEOTIDE SEQUENCE [LARGE SCALE GENOMIC DNA]</scope>
    <source>
        <strain evidence="16">Sxm20200214</strain>
        <tissue evidence="16">Leaf</tissue>
    </source>
</reference>
<dbReference type="OrthoDB" id="1024489at2759"/>